<dbReference type="SUPFAM" id="SSF53850">
    <property type="entry name" value="Periplasmic binding protein-like II"/>
    <property type="match status" value="1"/>
</dbReference>
<dbReference type="AlphaFoldDB" id="A0A5R9J8W4"/>
<dbReference type="Proteomes" id="UP000305654">
    <property type="component" value="Unassembled WGS sequence"/>
</dbReference>
<comment type="caution">
    <text evidence="1">The sequence shown here is derived from an EMBL/GenBank/DDBJ whole genome shotgun (WGS) entry which is preliminary data.</text>
</comment>
<name>A0A5R9J8W4_9PROT</name>
<accession>A0A5R9J8W4</accession>
<sequence length="274" mass="29136">MRDIRARRLALPMYDLPELAWATDAFADALLRRLSSAGLAGLPPHREKPAELLALWRDPDLLMAQTCGYPLVGTLRARVRLVATPCYRAPGCEGAWMRSAIVIGAGDPAGSLEDLRGRVIGAINGSDSNSGMNLLRAAVAPLARGAPFFRDIIVTGSHVESLRAVRGGHAGLAAIDCVTLALLRRIRPEALDGVRLLDWTPASPGLPLVTATGTTDTELTVLRAALAGLLRDPALAAVREALLIEDFQILDEAGYAVIAELERQASEAGMAVLR</sequence>
<dbReference type="PANTHER" id="PTHR35841">
    <property type="entry name" value="PHOSPHONATES-BINDING PERIPLASMIC PROTEIN"/>
    <property type="match status" value="1"/>
</dbReference>
<proteinExistence type="predicted"/>
<dbReference type="EMBL" id="VCDI01000002">
    <property type="protein sequence ID" value="TLU72987.1"/>
    <property type="molecule type" value="Genomic_DNA"/>
</dbReference>
<dbReference type="PANTHER" id="PTHR35841:SF1">
    <property type="entry name" value="PHOSPHONATES-BINDING PERIPLASMIC PROTEIN"/>
    <property type="match status" value="1"/>
</dbReference>
<evidence type="ECO:0000313" key="1">
    <source>
        <dbReference type="EMBL" id="TLU72987.1"/>
    </source>
</evidence>
<organism evidence="1 2">
    <name type="scientific">Lichenicoccus roseus</name>
    <dbReference type="NCBI Taxonomy" id="2683649"/>
    <lineage>
        <taxon>Bacteria</taxon>
        <taxon>Pseudomonadati</taxon>
        <taxon>Pseudomonadota</taxon>
        <taxon>Alphaproteobacteria</taxon>
        <taxon>Acetobacterales</taxon>
        <taxon>Acetobacteraceae</taxon>
        <taxon>Lichenicoccus</taxon>
    </lineage>
</organism>
<keyword evidence="2" id="KW-1185">Reference proteome</keyword>
<reference evidence="1 2" key="1">
    <citation type="submission" date="2019-05" db="EMBL/GenBank/DDBJ databases">
        <authorList>
            <person name="Pankratov T."/>
            <person name="Grouzdev D."/>
        </authorList>
    </citation>
    <scope>NUCLEOTIDE SEQUENCE [LARGE SCALE GENOMIC DNA]</scope>
    <source>
        <strain evidence="1 2">KEBCLARHB70R</strain>
    </source>
</reference>
<dbReference type="Gene3D" id="3.40.190.10">
    <property type="entry name" value="Periplasmic binding protein-like II"/>
    <property type="match status" value="1"/>
</dbReference>
<protein>
    <recommendedName>
        <fullName evidence="3">Phosphate ABC transporter substrate-binding protein</fullName>
    </recommendedName>
</protein>
<evidence type="ECO:0008006" key="3">
    <source>
        <dbReference type="Google" id="ProtNLM"/>
    </source>
</evidence>
<dbReference type="Pfam" id="PF12974">
    <property type="entry name" value="Phosphonate-bd"/>
    <property type="match status" value="1"/>
</dbReference>
<evidence type="ECO:0000313" key="2">
    <source>
        <dbReference type="Proteomes" id="UP000305654"/>
    </source>
</evidence>
<gene>
    <name evidence="1" type="ORF">FE263_05930</name>
</gene>